<keyword evidence="2" id="KW-0812">Transmembrane</keyword>
<dbReference type="EMBL" id="CAXIEN010000420">
    <property type="protein sequence ID" value="CAL1297327.1"/>
    <property type="molecule type" value="Genomic_DNA"/>
</dbReference>
<feature type="domain" description="Calcium-activated chloride channel N-terminal" evidence="4">
    <location>
        <begin position="24"/>
        <end position="293"/>
    </location>
</feature>
<keyword evidence="3" id="KW-0732">Signal</keyword>
<sequence length="914" mass="102310">MILRCICWSIFLCLALWPEVKAQVTVDGQGYQNVRISFAPNVPSEDGKEIVDEIKDLLESTSNVLKKAIGIPIASATFLLPSSWPTETWKDITVTPASSEQIARKSDIRLEGTEDSPFSKQPVALQHGGCGVPGHQIILNLNFIGVFPNYPEGKLFAREWLKYRYGVFEENGFKDDPLYPAYYRIPGKSEIRITECTNSKVTYVFKQPILGEVCDMNTVSFFSYCKAYPDEKSSVNVTSSLMYFHEYLPKMEHICGKDGRPHHSTARNKQNALCNGRSIWDVIKSSEDFKKTKNQLAKPVPTSIQFSYIQESKPRFIVLLENSDNLFENGKPILFALRRFYYNLPLKSKLAIYTYNSNVSEVQSYTELLAQERADLGAIADFGSPAANICTSCGLAKAAQILLQDSEVEKGSILLITASPLDKIPVLSEKLKNSGTCLHVLRFTDKKNPADKTYDPLASSFHCFSQQSLEITLGVDYVSRVLSNSLMDHVQKFDDNFEIKTVASGNMSAQFPVTIHRDPTASLYTLWLDRALESSSIECKAGDTAVVLKPDRTGTEFTSFIFDPKDDDITCRLSSTKLPPVLTQVQLMTQEGHYFDFDIWIHDVSTDKEQLPIIIYAKIYFGEYPVKHANVTAVITSESRQEIVRMLDNGRGNPDITQYDGIYSGYFTGFLEAGNYQIIVKINDNKGEAKIGKDYKLLDFDACCGSKIFSKDHDVPSFGMERITVYTAKNKRPEDGYPPSRILDLQILTLEITDFVLTWTAPAGAVKYVIKLFESREDAVTRFETTGQELNGSSKVPKDTGEVEGLVIFLKDLDEDVTYYAAIRSRNEYNKQSEISNLAVFVAKQKVETTVTSSTPASTTVSRNTTDSGNNNPDPCKSKNKTIAIVLGVLGGIAVLCVLAFLAYYFFVKKPRRN</sequence>
<gene>
    <name evidence="5" type="ORF">LARSCL_LOCUS20249</name>
</gene>
<name>A0AAV2BMZ6_9ARAC</name>
<dbReference type="InterPro" id="IPR013642">
    <property type="entry name" value="CLCA_N"/>
</dbReference>
<feature type="compositionally biased region" description="Polar residues" evidence="1">
    <location>
        <begin position="863"/>
        <end position="873"/>
    </location>
</feature>
<feature type="chain" id="PRO_5043841889" description="Calcium-activated chloride channel N-terminal domain-containing protein" evidence="3">
    <location>
        <begin position="23"/>
        <end position="914"/>
    </location>
</feature>
<keyword evidence="2" id="KW-1133">Transmembrane helix</keyword>
<dbReference type="AlphaFoldDB" id="A0AAV2BMZ6"/>
<dbReference type="Proteomes" id="UP001497382">
    <property type="component" value="Unassembled WGS sequence"/>
</dbReference>
<keyword evidence="6" id="KW-1185">Reference proteome</keyword>
<feature type="signal peptide" evidence="3">
    <location>
        <begin position="1"/>
        <end position="22"/>
    </location>
</feature>
<evidence type="ECO:0000259" key="4">
    <source>
        <dbReference type="Pfam" id="PF08434"/>
    </source>
</evidence>
<comment type="caution">
    <text evidence="5">The sequence shown here is derived from an EMBL/GenBank/DDBJ whole genome shotgun (WGS) entry which is preliminary data.</text>
</comment>
<feature type="transmembrane region" description="Helical" evidence="2">
    <location>
        <begin position="883"/>
        <end position="907"/>
    </location>
</feature>
<keyword evidence="2" id="KW-0472">Membrane</keyword>
<evidence type="ECO:0000256" key="3">
    <source>
        <dbReference type="SAM" id="SignalP"/>
    </source>
</evidence>
<organism evidence="5 6">
    <name type="scientific">Larinioides sclopetarius</name>
    <dbReference type="NCBI Taxonomy" id="280406"/>
    <lineage>
        <taxon>Eukaryota</taxon>
        <taxon>Metazoa</taxon>
        <taxon>Ecdysozoa</taxon>
        <taxon>Arthropoda</taxon>
        <taxon>Chelicerata</taxon>
        <taxon>Arachnida</taxon>
        <taxon>Araneae</taxon>
        <taxon>Araneomorphae</taxon>
        <taxon>Entelegynae</taxon>
        <taxon>Araneoidea</taxon>
        <taxon>Araneidae</taxon>
        <taxon>Larinioides</taxon>
    </lineage>
</organism>
<evidence type="ECO:0000313" key="5">
    <source>
        <dbReference type="EMBL" id="CAL1297327.1"/>
    </source>
</evidence>
<feature type="compositionally biased region" description="Low complexity" evidence="1">
    <location>
        <begin position="853"/>
        <end position="862"/>
    </location>
</feature>
<evidence type="ECO:0000256" key="2">
    <source>
        <dbReference type="SAM" id="Phobius"/>
    </source>
</evidence>
<evidence type="ECO:0000256" key="1">
    <source>
        <dbReference type="SAM" id="MobiDB-lite"/>
    </source>
</evidence>
<proteinExistence type="predicted"/>
<evidence type="ECO:0000313" key="6">
    <source>
        <dbReference type="Proteomes" id="UP001497382"/>
    </source>
</evidence>
<reference evidence="5 6" key="1">
    <citation type="submission" date="2024-04" db="EMBL/GenBank/DDBJ databases">
        <authorList>
            <person name="Rising A."/>
            <person name="Reimegard J."/>
            <person name="Sonavane S."/>
            <person name="Akerstrom W."/>
            <person name="Nylinder S."/>
            <person name="Hedman E."/>
            <person name="Kallberg Y."/>
        </authorList>
    </citation>
    <scope>NUCLEOTIDE SEQUENCE [LARGE SCALE GENOMIC DNA]</scope>
</reference>
<dbReference type="Pfam" id="PF08434">
    <property type="entry name" value="CLCA"/>
    <property type="match status" value="1"/>
</dbReference>
<protein>
    <recommendedName>
        <fullName evidence="4">Calcium-activated chloride channel N-terminal domain-containing protein</fullName>
    </recommendedName>
</protein>
<accession>A0AAV2BMZ6</accession>
<feature type="region of interest" description="Disordered" evidence="1">
    <location>
        <begin position="853"/>
        <end position="875"/>
    </location>
</feature>